<dbReference type="SUPFAM" id="SSF51998">
    <property type="entry name" value="PFL-like glycyl radical enzymes"/>
    <property type="match status" value="1"/>
</dbReference>
<proteinExistence type="inferred from homology"/>
<dbReference type="Pfam" id="PF02867">
    <property type="entry name" value="Ribonuc_red_lgC"/>
    <property type="match status" value="1"/>
</dbReference>
<dbReference type="InterPro" id="IPR039718">
    <property type="entry name" value="Rrm1"/>
</dbReference>
<dbReference type="EMBL" id="JALNTZ010000003">
    <property type="protein sequence ID" value="KAJ3659067.1"/>
    <property type="molecule type" value="Genomic_DNA"/>
</dbReference>
<dbReference type="AlphaFoldDB" id="A0AA38IS22"/>
<reference evidence="4" key="1">
    <citation type="journal article" date="2023" name="G3 (Bethesda)">
        <title>Whole genome assemblies of Zophobas morio and Tenebrio molitor.</title>
        <authorList>
            <person name="Kaur S."/>
            <person name="Stinson S.A."/>
            <person name="diCenzo G.C."/>
        </authorList>
    </citation>
    <scope>NUCLEOTIDE SEQUENCE</scope>
    <source>
        <strain evidence="4">QUZm001</strain>
    </source>
</reference>
<feature type="compositionally biased region" description="Basic and acidic residues" evidence="2">
    <location>
        <begin position="77"/>
        <end position="91"/>
    </location>
</feature>
<dbReference type="PANTHER" id="PTHR11573">
    <property type="entry name" value="RIBONUCLEOSIDE-DIPHOSPHATE REDUCTASE LARGE CHAIN"/>
    <property type="match status" value="1"/>
</dbReference>
<evidence type="ECO:0000313" key="5">
    <source>
        <dbReference type="Proteomes" id="UP001168821"/>
    </source>
</evidence>
<gene>
    <name evidence="4" type="ORF">Zmor_010775</name>
</gene>
<evidence type="ECO:0000256" key="2">
    <source>
        <dbReference type="SAM" id="MobiDB-lite"/>
    </source>
</evidence>
<organism evidence="4 5">
    <name type="scientific">Zophobas morio</name>
    <dbReference type="NCBI Taxonomy" id="2755281"/>
    <lineage>
        <taxon>Eukaryota</taxon>
        <taxon>Metazoa</taxon>
        <taxon>Ecdysozoa</taxon>
        <taxon>Arthropoda</taxon>
        <taxon>Hexapoda</taxon>
        <taxon>Insecta</taxon>
        <taxon>Pterygota</taxon>
        <taxon>Neoptera</taxon>
        <taxon>Endopterygota</taxon>
        <taxon>Coleoptera</taxon>
        <taxon>Polyphaga</taxon>
        <taxon>Cucujiformia</taxon>
        <taxon>Tenebrionidae</taxon>
        <taxon>Zophobas</taxon>
    </lineage>
</organism>
<dbReference type="Proteomes" id="UP001168821">
    <property type="component" value="Unassembled WGS sequence"/>
</dbReference>
<dbReference type="Gene3D" id="3.20.70.20">
    <property type="match status" value="1"/>
</dbReference>
<accession>A0AA38IS22</accession>
<name>A0AA38IS22_9CUCU</name>
<dbReference type="GO" id="GO:0009263">
    <property type="term" value="P:deoxyribonucleotide biosynthetic process"/>
    <property type="evidence" value="ECO:0007669"/>
    <property type="project" value="TreeGrafter"/>
</dbReference>
<comment type="caution">
    <text evidence="4">The sequence shown here is derived from an EMBL/GenBank/DDBJ whole genome shotgun (WGS) entry which is preliminary data.</text>
</comment>
<evidence type="ECO:0000259" key="3">
    <source>
        <dbReference type="Pfam" id="PF02867"/>
    </source>
</evidence>
<comment type="similarity">
    <text evidence="1">Belongs to the ribonucleoside diphosphate reductase large chain family.</text>
</comment>
<dbReference type="GO" id="GO:0005524">
    <property type="term" value="F:ATP binding"/>
    <property type="evidence" value="ECO:0007669"/>
    <property type="project" value="TreeGrafter"/>
</dbReference>
<feature type="region of interest" description="Disordered" evidence="2">
    <location>
        <begin position="68"/>
        <end position="97"/>
    </location>
</feature>
<feature type="domain" description="Ribonucleotide reductase large subunit C-terminal" evidence="3">
    <location>
        <begin position="1"/>
        <end position="45"/>
    </location>
</feature>
<dbReference type="GO" id="GO:0005971">
    <property type="term" value="C:ribonucleoside-diphosphate reductase complex"/>
    <property type="evidence" value="ECO:0007669"/>
    <property type="project" value="TreeGrafter"/>
</dbReference>
<evidence type="ECO:0000256" key="1">
    <source>
        <dbReference type="ARBA" id="ARBA00010406"/>
    </source>
</evidence>
<dbReference type="InterPro" id="IPR000788">
    <property type="entry name" value="RNR_lg_C"/>
</dbReference>
<dbReference type="PANTHER" id="PTHR11573:SF6">
    <property type="entry name" value="RIBONUCLEOSIDE-DIPHOSPHATE REDUCTASE LARGE SUBUNIT"/>
    <property type="match status" value="1"/>
</dbReference>
<evidence type="ECO:0000313" key="4">
    <source>
        <dbReference type="EMBL" id="KAJ3659067.1"/>
    </source>
</evidence>
<sequence length="97" mass="11168">MGADRGAFIDQRQSMNIHIASPDYQKITSMHFSRWKKDLKTGMYYLRTKPTANPIQLTVDKSKLVTRQENSVTNGVKRKEDDRKLTPHKEAALAYSL</sequence>
<protein>
    <recommendedName>
        <fullName evidence="3">Ribonucleotide reductase large subunit C-terminal domain-containing protein</fullName>
    </recommendedName>
</protein>
<keyword evidence="5" id="KW-1185">Reference proteome</keyword>
<dbReference type="GO" id="GO:0004748">
    <property type="term" value="F:ribonucleoside-diphosphate reductase activity, thioredoxin disulfide as acceptor"/>
    <property type="evidence" value="ECO:0007669"/>
    <property type="project" value="TreeGrafter"/>
</dbReference>